<dbReference type="PANTHER" id="PTHR30591:SF1">
    <property type="entry name" value="RECBCD ENZYME SUBUNIT RECC"/>
    <property type="match status" value="1"/>
</dbReference>
<comment type="subunit">
    <text evidence="10">Heterotrimer of RecB, RecC and RecD. All subunits contribute to DNA-binding.</text>
</comment>
<comment type="function">
    <text evidence="10">A helicase/nuclease that prepares dsDNA breaks (DSB) for recombinational DNA repair. Binds to DSBs and unwinds DNA via a highly rapid and processive ATP-dependent bidirectional helicase activity. Unwinds dsDNA until it encounters a Chi (crossover hotspot instigator) sequence from the 3' direction. Cuts ssDNA a few nucleotides 3' to the Chi site. The properties and activities of the enzyme are changed at Chi. The Chi-altered holoenzyme produces a long 3'-ssDNA overhang and facilitates RecA-binding to the ssDNA for homologous DNA recombination and repair. Holoenzyme degrades any linearized DNA that is unable to undergo homologous recombination. In the holoenzyme this subunit recognizes the wild-type Chi sequence, and when added to isolated RecB increases its ATP-dependent helicase processivity.</text>
</comment>
<keyword evidence="1 10" id="KW-0540">Nuclease</keyword>
<dbReference type="eggNOG" id="COG1330">
    <property type="taxonomic scope" value="Bacteria"/>
</dbReference>
<dbReference type="GO" id="GO:0008854">
    <property type="term" value="F:exodeoxyribonuclease V activity"/>
    <property type="evidence" value="ECO:0007669"/>
    <property type="project" value="InterPro"/>
</dbReference>
<evidence type="ECO:0000259" key="11">
    <source>
        <dbReference type="Pfam" id="PF17946"/>
    </source>
</evidence>
<dbReference type="RefSeq" id="WP_014354272.1">
    <property type="nucleotide sequence ID" value="NC_016893.1"/>
</dbReference>
<dbReference type="CDD" id="cd22353">
    <property type="entry name" value="RecC_C-like"/>
    <property type="match status" value="1"/>
</dbReference>
<dbReference type="HAMAP" id="MF_01486">
    <property type="entry name" value="RecC"/>
    <property type="match status" value="1"/>
</dbReference>
<evidence type="ECO:0000256" key="1">
    <source>
        <dbReference type="ARBA" id="ARBA00022722"/>
    </source>
</evidence>
<dbReference type="SUPFAM" id="SSF52540">
    <property type="entry name" value="P-loop containing nucleoside triphosphate hydrolases"/>
    <property type="match status" value="2"/>
</dbReference>
<dbReference type="Gene3D" id="3.40.50.10930">
    <property type="match status" value="1"/>
</dbReference>
<keyword evidence="9 10" id="KW-0234">DNA repair</keyword>
<protein>
    <recommendedName>
        <fullName evidence="10">RecBCD enzyme subunit RecC</fullName>
    </recommendedName>
    <alternativeName>
        <fullName evidence="10">Exonuclease V subunit RecC</fullName>
        <shortName evidence="10">ExoV subunit RecC</shortName>
    </alternativeName>
    <alternativeName>
        <fullName evidence="10">Helicase/nuclease RecBCD subunit RecC</fullName>
    </alternativeName>
</protein>
<dbReference type="GO" id="GO:0000724">
    <property type="term" value="P:double-strand break repair via homologous recombination"/>
    <property type="evidence" value="ECO:0007669"/>
    <property type="project" value="UniProtKB-UniRule"/>
</dbReference>
<evidence type="ECO:0000256" key="10">
    <source>
        <dbReference type="HAMAP-Rule" id="MF_01486"/>
    </source>
</evidence>
<feature type="domain" description="RecC C-terminal" evidence="11">
    <location>
        <begin position="805"/>
        <end position="1018"/>
    </location>
</feature>
<comment type="miscellaneous">
    <text evidence="10">In the RecBCD complex, RecB has a slow 3'-5' helicase, an exonuclease activity and loads RecA onto ssDNA, RecD has a fast 5'-3' helicase activity, while RecC stimulates the ATPase and processivity of the RecB helicase and contributes to recognition of the Chi site.</text>
</comment>
<dbReference type="InterPro" id="IPR041500">
    <property type="entry name" value="RecC_C"/>
</dbReference>
<keyword evidence="8 10" id="KW-0238">DNA-binding</keyword>
<dbReference type="EMBL" id="CP003315">
    <property type="protein sequence ID" value="AFA41333.1"/>
    <property type="molecule type" value="Genomic_DNA"/>
</dbReference>
<dbReference type="InterPro" id="IPR011335">
    <property type="entry name" value="Restrct_endonuc-II-like"/>
</dbReference>
<keyword evidence="13" id="KW-1185">Reference proteome</keyword>
<keyword evidence="2 10" id="KW-0547">Nucleotide-binding</keyword>
<evidence type="ECO:0000256" key="8">
    <source>
        <dbReference type="ARBA" id="ARBA00023125"/>
    </source>
</evidence>
<dbReference type="OrthoDB" id="9762834at2"/>
<dbReference type="Proteomes" id="UP000009061">
    <property type="component" value="Chromosome"/>
</dbReference>
<dbReference type="GO" id="GO:0009338">
    <property type="term" value="C:exodeoxyribonuclease V complex"/>
    <property type="evidence" value="ECO:0007669"/>
    <property type="project" value="InterPro"/>
</dbReference>
<keyword evidence="3 10" id="KW-0227">DNA damage</keyword>
<dbReference type="GO" id="GO:0003678">
    <property type="term" value="F:DNA helicase activity"/>
    <property type="evidence" value="ECO:0007669"/>
    <property type="project" value="UniProtKB-UniRule"/>
</dbReference>
<evidence type="ECO:0000256" key="7">
    <source>
        <dbReference type="ARBA" id="ARBA00022840"/>
    </source>
</evidence>
<dbReference type="KEGG" id="wgl:WIGMOR_0513"/>
<dbReference type="InterPro" id="IPR027417">
    <property type="entry name" value="P-loop_NTPase"/>
</dbReference>
<gene>
    <name evidence="10" type="primary">recC</name>
    <name evidence="12" type="ORF">WIGMOR_0513</name>
</gene>
<dbReference type="GO" id="GO:0003677">
    <property type="term" value="F:DNA binding"/>
    <property type="evidence" value="ECO:0007669"/>
    <property type="project" value="UniProtKB-UniRule"/>
</dbReference>
<keyword evidence="5 10" id="KW-0347">Helicase</keyword>
<reference evidence="12 13" key="1">
    <citation type="journal article" date="2012" name="MBio">
        <title>Insight into the transmission biology and species-specific functional capabilities of tsetse (Diptera: glossinidae) obligate symbiont wigglesworthia.</title>
        <authorList>
            <person name="Rio R.V."/>
            <person name="Symula R.E."/>
            <person name="Wang J."/>
            <person name="Lohs C."/>
            <person name="Wu Y.N."/>
            <person name="Snyder A.K."/>
            <person name="Bjornson R.D."/>
            <person name="Oshima K."/>
            <person name="Biehl B.S."/>
            <person name="Perna N.T."/>
            <person name="Hattori M."/>
            <person name="Aksoy S."/>
        </authorList>
    </citation>
    <scope>NUCLEOTIDE SEQUENCE [LARGE SCALE GENOMIC DNA]</scope>
    <source>
        <strain evidence="12">WGM</strain>
    </source>
</reference>
<sequence>MIYTYYSNDLEILKSILSSFMKRFPIRNAMCNEIIIVNHQSMMKWLKIKLAYDIDIVLNIDFLLVNNFIWNILKINIKNLPHDHFSFKTMLMWYIVRIILNIKNFEKYSELNQLLKINNQYQIFYFANKLSDLYFQYLIFRPDWISLWEQNKLIKNIGKEQIWQSVIWKKLVKKIKKEKNFNISNIYQMCVEMIKKSLNLPQNHPKRIFLFNVSFMPPIYLRILEQISMHLEVHLFFVNPSYKYWSDIQNQNCFSYFPKSYTKKINKSLKKISVKYSLLASWGKSGSDYLLLLENLDYIINIEAFYKRKNNTLLNYLKNDILKHRYYSNIQSNSLISDSMRYLDVKDNSIYICECNSIYNEIELLYIYLLDILSRNHHISPRDIIVMSIDIEKYAQAIQSVFNKNLYNIHANISDRKILKLHPILSNIFNLLKLPKYTFSVEQIFSFLECSAIANRYRINSNELKILKNLITHTEIRWGLNSKIFQKNHPNCISKHTWTENIKQILYEYAMTKKENKYEFFFKQKYNKINIFHAVGKLSEIIDQITIWYEKLSCSRELHLWKDCINEIICDFFQPNKEEKKVLKILKKNWSKIILNGEYSKYNKLINIEVLSQILFKNIDQEKYSQKFLSGNIDFCNFSASKTFPYKVICLLGMNDNVYPKSNIHIDFDLMYQSPRFGDQNCYDEDRYAFLKILLSAKNNLYISFLKNSIQADKLQYSSVIINELLEYIAVSFRFPNKNITSFLENFFLVKDFLIKKNINQSSLSCILNIQNYHQNLLKNNQDIKKNSCTLTFRNKKNKYIFQILINKFLEFYTHPIRFWCKYYLNINFSNSLNYLHNKKNNFNFQLIKNCININLFRYFMQNYPKMKIKNIFYEIKNIPYGKIGMIIAEQQCDKILKLVNMINKYKCTTINKIKVCFECGDVKIMGFLFNISKSGLLRWNIRKLSLYDGLLFWIEHLLYCISGGIGDSYFFGIESHWHYTHISQKKAKELLYIFIIGYQQGTNFPLTLLNKCGSEWIINCFNKNKKILNLDKKSQNYACTKLINAWNGNMFISGESKDPYICKVIPCLTKFYIDKIIKESKKYLIFPLKFHCSKQDFY</sequence>
<evidence type="ECO:0000313" key="12">
    <source>
        <dbReference type="EMBL" id="AFA41333.1"/>
    </source>
</evidence>
<dbReference type="PANTHER" id="PTHR30591">
    <property type="entry name" value="RECBCD ENZYME SUBUNIT RECC"/>
    <property type="match status" value="1"/>
</dbReference>
<name>H6Q550_WIGGL</name>
<dbReference type="InterPro" id="IPR013986">
    <property type="entry name" value="DExx_box_DNA_helicase_dom_sf"/>
</dbReference>
<keyword evidence="6 10" id="KW-0269">Exonuclease</keyword>
<dbReference type="GO" id="GO:0005524">
    <property type="term" value="F:ATP binding"/>
    <property type="evidence" value="ECO:0007669"/>
    <property type="project" value="UniProtKB-UniRule"/>
</dbReference>
<accession>H6Q550</accession>
<keyword evidence="7 10" id="KW-0067">ATP-binding</keyword>
<evidence type="ECO:0000313" key="13">
    <source>
        <dbReference type="Proteomes" id="UP000009061"/>
    </source>
</evidence>
<dbReference type="AlphaFoldDB" id="H6Q550"/>
<evidence type="ECO:0000256" key="9">
    <source>
        <dbReference type="ARBA" id="ARBA00023204"/>
    </source>
</evidence>
<keyword evidence="4 10" id="KW-0378">Hydrolase</keyword>
<organism evidence="12 13">
    <name type="scientific">Wigglesworthia glossinidia endosymbiont of Glossina morsitans morsitans</name>
    <name type="common">Yale colony</name>
    <dbReference type="NCBI Taxonomy" id="1142511"/>
    <lineage>
        <taxon>Bacteria</taxon>
        <taxon>Pseudomonadati</taxon>
        <taxon>Pseudomonadota</taxon>
        <taxon>Gammaproteobacteria</taxon>
        <taxon>Enterobacterales</taxon>
        <taxon>Erwiniaceae</taxon>
        <taxon>Wigglesworthia</taxon>
    </lineage>
</organism>
<dbReference type="NCBIfam" id="TIGR01450">
    <property type="entry name" value="recC"/>
    <property type="match status" value="1"/>
</dbReference>
<dbReference type="HOGENOM" id="CLU_007513_0_0_6"/>
<evidence type="ECO:0000256" key="5">
    <source>
        <dbReference type="ARBA" id="ARBA00022806"/>
    </source>
</evidence>
<evidence type="ECO:0000256" key="4">
    <source>
        <dbReference type="ARBA" id="ARBA00022801"/>
    </source>
</evidence>
<dbReference type="SUPFAM" id="SSF52980">
    <property type="entry name" value="Restriction endonuclease-like"/>
    <property type="match status" value="1"/>
</dbReference>
<evidence type="ECO:0000256" key="2">
    <source>
        <dbReference type="ARBA" id="ARBA00022741"/>
    </source>
</evidence>
<dbReference type="Pfam" id="PF04257">
    <property type="entry name" value="Exonuc_V_gamma"/>
    <property type="match status" value="1"/>
</dbReference>
<dbReference type="InterPro" id="IPR006697">
    <property type="entry name" value="RecC"/>
</dbReference>
<comment type="similarity">
    <text evidence="10">Belongs to the RecC family.</text>
</comment>
<proteinExistence type="inferred from homology"/>
<dbReference type="Gene3D" id="3.40.50.300">
    <property type="entry name" value="P-loop containing nucleotide triphosphate hydrolases"/>
    <property type="match status" value="2"/>
</dbReference>
<evidence type="ECO:0000256" key="3">
    <source>
        <dbReference type="ARBA" id="ARBA00022763"/>
    </source>
</evidence>
<evidence type="ECO:0000256" key="6">
    <source>
        <dbReference type="ARBA" id="ARBA00022839"/>
    </source>
</evidence>
<dbReference type="Pfam" id="PF17946">
    <property type="entry name" value="RecC_C"/>
    <property type="match status" value="1"/>
</dbReference>
<dbReference type="Gene3D" id="1.10.10.160">
    <property type="match status" value="1"/>
</dbReference>
<dbReference type="STRING" id="1142511.WIGMOR_0513"/>
<dbReference type="PIRSF" id="PIRSF000980">
    <property type="entry name" value="RecC"/>
    <property type="match status" value="1"/>
</dbReference>